<protein>
    <submittedName>
        <fullName evidence="1">Uncharacterized protein</fullName>
    </submittedName>
</protein>
<dbReference type="AlphaFoldDB" id="A0A0E9W5N3"/>
<name>A0A0E9W5N3_ANGAN</name>
<proteinExistence type="predicted"/>
<organism evidence="1">
    <name type="scientific">Anguilla anguilla</name>
    <name type="common">European freshwater eel</name>
    <name type="synonym">Muraena anguilla</name>
    <dbReference type="NCBI Taxonomy" id="7936"/>
    <lineage>
        <taxon>Eukaryota</taxon>
        <taxon>Metazoa</taxon>
        <taxon>Chordata</taxon>
        <taxon>Craniata</taxon>
        <taxon>Vertebrata</taxon>
        <taxon>Euteleostomi</taxon>
        <taxon>Actinopterygii</taxon>
        <taxon>Neopterygii</taxon>
        <taxon>Teleostei</taxon>
        <taxon>Anguilliformes</taxon>
        <taxon>Anguillidae</taxon>
        <taxon>Anguilla</taxon>
    </lineage>
</organism>
<sequence length="58" mass="6936">MLAVLTTCKTTIIRIVIIRQNKRDRPTEGQGENYIPIPKKEREKFYITFMNSYKRCND</sequence>
<dbReference type="EMBL" id="GBXM01022946">
    <property type="protein sequence ID" value="JAH85631.1"/>
    <property type="molecule type" value="Transcribed_RNA"/>
</dbReference>
<reference evidence="1" key="1">
    <citation type="submission" date="2014-11" db="EMBL/GenBank/DDBJ databases">
        <authorList>
            <person name="Amaro Gonzalez C."/>
        </authorList>
    </citation>
    <scope>NUCLEOTIDE SEQUENCE</scope>
</reference>
<accession>A0A0E9W5N3</accession>
<evidence type="ECO:0000313" key="1">
    <source>
        <dbReference type="EMBL" id="JAH85631.1"/>
    </source>
</evidence>
<reference evidence="1" key="2">
    <citation type="journal article" date="2015" name="Fish Shellfish Immunol.">
        <title>Early steps in the European eel (Anguilla anguilla)-Vibrio vulnificus interaction in the gills: Role of the RtxA13 toxin.</title>
        <authorList>
            <person name="Callol A."/>
            <person name="Pajuelo D."/>
            <person name="Ebbesson L."/>
            <person name="Teles M."/>
            <person name="MacKenzie S."/>
            <person name="Amaro C."/>
        </authorList>
    </citation>
    <scope>NUCLEOTIDE SEQUENCE</scope>
</reference>